<dbReference type="EMBL" id="AJWK01015119">
    <property type="status" value="NOT_ANNOTATED_CDS"/>
    <property type="molecule type" value="Genomic_DNA"/>
</dbReference>
<keyword evidence="9" id="KW-1133">Transmembrane helix</keyword>
<dbReference type="SMART" id="SM00745">
    <property type="entry name" value="MIT"/>
    <property type="match status" value="1"/>
</dbReference>
<dbReference type="EMBL" id="AJWK01015117">
    <property type="status" value="NOT_ANNOTATED_CDS"/>
    <property type="molecule type" value="Genomic_DNA"/>
</dbReference>
<dbReference type="GO" id="GO:0005524">
    <property type="term" value="F:ATP binding"/>
    <property type="evidence" value="ECO:0007669"/>
    <property type="project" value="UniProtKB-KW"/>
</dbReference>
<feature type="compositionally biased region" description="Low complexity" evidence="8">
    <location>
        <begin position="14"/>
        <end position="30"/>
    </location>
</feature>
<keyword evidence="5 9" id="KW-0472">Membrane</keyword>
<keyword evidence="7" id="KW-0413">Isomerase</keyword>
<evidence type="ECO:0000259" key="10">
    <source>
        <dbReference type="SMART" id="SM00745"/>
    </source>
</evidence>
<proteinExistence type="predicted"/>
<dbReference type="EMBL" id="AJWK01015120">
    <property type="status" value="NOT_ANNOTATED_CDS"/>
    <property type="molecule type" value="Genomic_DNA"/>
</dbReference>
<keyword evidence="6" id="KW-0206">Cytoskeleton</keyword>
<feature type="compositionally biased region" description="Polar residues" evidence="8">
    <location>
        <begin position="383"/>
        <end position="393"/>
    </location>
</feature>
<reference evidence="11" key="1">
    <citation type="submission" date="2020-05" db="UniProtKB">
        <authorList>
            <consortium name="EnsemblMetazoa"/>
        </authorList>
    </citation>
    <scope>IDENTIFICATION</scope>
    <source>
        <strain evidence="11">Jacobina</strain>
    </source>
</reference>
<evidence type="ECO:0000256" key="6">
    <source>
        <dbReference type="ARBA" id="ARBA00023212"/>
    </source>
</evidence>
<dbReference type="Proteomes" id="UP000092461">
    <property type="component" value="Unassembled WGS sequence"/>
</dbReference>
<dbReference type="FunFam" id="1.20.58.80:FF:000006">
    <property type="entry name" value="Spastin"/>
    <property type="match status" value="1"/>
</dbReference>
<accession>A0A1B0EUH7</accession>
<feature type="compositionally biased region" description="Polar residues" evidence="8">
    <location>
        <begin position="283"/>
        <end position="301"/>
    </location>
</feature>
<keyword evidence="9" id="KW-0812">Transmembrane</keyword>
<keyword evidence="1" id="KW-0963">Cytoplasm</keyword>
<keyword evidence="3" id="KW-0547">Nucleotide-binding</keyword>
<sequence>MRDECVEGGGESCEGGSRSRTRSRTQSGSSNFVAINVENVGTLDRESRMVRNKGQGNQCGKVPSQRKCDHSDNSSETDSPGAAEPAASVHKQNLYVVSFPIILLFNILRSLLYQLFVIFRYLYSATSRVAHRNWLRRRRECGIEVNTSATNSATVHLEDAQGDKEGAIEMSSGSRQSGPGPGDPLLAKQKHHHRRAFEYISKALKIDEENEGQKEIAIELYRKGIQELERGIAVDCWSGRGDVWERAQRLHDKMQTNLSMARDRLHFLDNSVSKNLLTTTTGTNSAKALSQPSKNVISGNSPIRRAGANTGRNTPPLRSRTPLGGPPASSPTTISVKGVEQKLVQIIMDEIVEGGSKVEWNDIVGQDVRNPHRKPQQDDHGTAVQSNCSENRI</sequence>
<keyword evidence="2" id="KW-0493">Microtubule</keyword>
<dbReference type="InterPro" id="IPR007330">
    <property type="entry name" value="MIT_dom"/>
</dbReference>
<dbReference type="InterPro" id="IPR036181">
    <property type="entry name" value="MIT_dom_sf"/>
</dbReference>
<evidence type="ECO:0000256" key="8">
    <source>
        <dbReference type="SAM" id="MobiDB-lite"/>
    </source>
</evidence>
<dbReference type="GO" id="GO:0005874">
    <property type="term" value="C:microtubule"/>
    <property type="evidence" value="ECO:0007669"/>
    <property type="project" value="UniProtKB-KW"/>
</dbReference>
<protein>
    <recommendedName>
        <fullName evidence="10">MIT domain-containing protein</fullName>
    </recommendedName>
</protein>
<evidence type="ECO:0000256" key="2">
    <source>
        <dbReference type="ARBA" id="ARBA00022701"/>
    </source>
</evidence>
<evidence type="ECO:0000256" key="9">
    <source>
        <dbReference type="SAM" id="Phobius"/>
    </source>
</evidence>
<dbReference type="VEuPathDB" id="VectorBase:LLOJ004812"/>
<dbReference type="Gene3D" id="1.20.58.80">
    <property type="entry name" value="Phosphotransferase system, lactose/cellobiose-type IIA subunit"/>
    <property type="match status" value="1"/>
</dbReference>
<organism evidence="11 12">
    <name type="scientific">Lutzomyia longipalpis</name>
    <name type="common">Sand fly</name>
    <dbReference type="NCBI Taxonomy" id="7200"/>
    <lineage>
        <taxon>Eukaryota</taxon>
        <taxon>Metazoa</taxon>
        <taxon>Ecdysozoa</taxon>
        <taxon>Arthropoda</taxon>
        <taxon>Hexapoda</taxon>
        <taxon>Insecta</taxon>
        <taxon>Pterygota</taxon>
        <taxon>Neoptera</taxon>
        <taxon>Endopterygota</taxon>
        <taxon>Diptera</taxon>
        <taxon>Nematocera</taxon>
        <taxon>Psychodoidea</taxon>
        <taxon>Psychodidae</taxon>
        <taxon>Lutzomyia</taxon>
        <taxon>Lutzomyia</taxon>
    </lineage>
</organism>
<dbReference type="EMBL" id="AJWK01015118">
    <property type="status" value="NOT_ANNOTATED_CDS"/>
    <property type="molecule type" value="Genomic_DNA"/>
</dbReference>
<feature type="region of interest" description="Disordered" evidence="8">
    <location>
        <begin position="283"/>
        <end position="336"/>
    </location>
</feature>
<evidence type="ECO:0000256" key="4">
    <source>
        <dbReference type="ARBA" id="ARBA00022840"/>
    </source>
</evidence>
<feature type="region of interest" description="Disordered" evidence="8">
    <location>
        <begin position="45"/>
        <end position="84"/>
    </location>
</feature>
<dbReference type="EnsemblMetazoa" id="LLOJ004812-RA">
    <property type="protein sequence ID" value="LLOJ004812-PA"/>
    <property type="gene ID" value="LLOJ004812"/>
</dbReference>
<evidence type="ECO:0000256" key="5">
    <source>
        <dbReference type="ARBA" id="ARBA00023136"/>
    </source>
</evidence>
<feature type="region of interest" description="Disordered" evidence="8">
    <location>
        <begin position="368"/>
        <end position="393"/>
    </location>
</feature>
<feature type="transmembrane region" description="Helical" evidence="9">
    <location>
        <begin position="101"/>
        <end position="123"/>
    </location>
</feature>
<dbReference type="GO" id="GO:0016853">
    <property type="term" value="F:isomerase activity"/>
    <property type="evidence" value="ECO:0007669"/>
    <property type="project" value="UniProtKB-KW"/>
</dbReference>
<dbReference type="CDD" id="cd02679">
    <property type="entry name" value="MIT_spastin"/>
    <property type="match status" value="1"/>
</dbReference>
<keyword evidence="4" id="KW-0067">ATP-binding</keyword>
<dbReference type="VEuPathDB" id="VectorBase:LLONM1_006372"/>
<dbReference type="AlphaFoldDB" id="A0A1B0EUH7"/>
<evidence type="ECO:0000313" key="11">
    <source>
        <dbReference type="EnsemblMetazoa" id="LLOJ004812-PA"/>
    </source>
</evidence>
<name>A0A1B0EUH7_LUTLO</name>
<evidence type="ECO:0000313" key="12">
    <source>
        <dbReference type="Proteomes" id="UP000092461"/>
    </source>
</evidence>
<keyword evidence="12" id="KW-1185">Reference proteome</keyword>
<feature type="region of interest" description="Disordered" evidence="8">
    <location>
        <begin position="1"/>
        <end position="32"/>
    </location>
</feature>
<feature type="domain" description="MIT" evidence="10">
    <location>
        <begin position="189"/>
        <end position="267"/>
    </location>
</feature>
<evidence type="ECO:0000256" key="3">
    <source>
        <dbReference type="ARBA" id="ARBA00022741"/>
    </source>
</evidence>
<dbReference type="SUPFAM" id="SSF116846">
    <property type="entry name" value="MIT domain"/>
    <property type="match status" value="1"/>
</dbReference>
<evidence type="ECO:0000256" key="7">
    <source>
        <dbReference type="ARBA" id="ARBA00023235"/>
    </source>
</evidence>
<evidence type="ECO:0000256" key="1">
    <source>
        <dbReference type="ARBA" id="ARBA00022490"/>
    </source>
</evidence>